<keyword evidence="3" id="KW-1185">Reference proteome</keyword>
<gene>
    <name evidence="2" type="ORF">H4696_001027</name>
</gene>
<feature type="transmembrane region" description="Helical" evidence="1">
    <location>
        <begin position="7"/>
        <end position="24"/>
    </location>
</feature>
<evidence type="ECO:0000313" key="2">
    <source>
        <dbReference type="EMBL" id="MBE1493927.1"/>
    </source>
</evidence>
<feature type="transmembrane region" description="Helical" evidence="1">
    <location>
        <begin position="30"/>
        <end position="50"/>
    </location>
</feature>
<sequence length="100" mass="10513">MTRTSWTWWTTALTAVSALFYVWIGLGGYGLDRTLGLAGAGLVLTALVVARRSRLIATALLVLGTAPLAIVAWWSIAAPVVGLVILLLGWPAIRALGARA</sequence>
<name>A0ABR9HT42_9PSEU</name>
<dbReference type="Proteomes" id="UP000631670">
    <property type="component" value="Unassembled WGS sequence"/>
</dbReference>
<feature type="transmembrane region" description="Helical" evidence="1">
    <location>
        <begin position="55"/>
        <end position="74"/>
    </location>
</feature>
<evidence type="ECO:0000313" key="3">
    <source>
        <dbReference type="Proteomes" id="UP000631670"/>
    </source>
</evidence>
<dbReference type="RefSeq" id="WP_086861114.1">
    <property type="nucleotide sequence ID" value="NZ_JADBEG010000001.1"/>
</dbReference>
<keyword evidence="1" id="KW-0812">Transmembrane</keyword>
<dbReference type="EMBL" id="JADBEG010000001">
    <property type="protein sequence ID" value="MBE1493927.1"/>
    <property type="molecule type" value="Genomic_DNA"/>
</dbReference>
<reference evidence="2 3" key="1">
    <citation type="submission" date="2020-10" db="EMBL/GenBank/DDBJ databases">
        <title>Sequencing the genomes of 1000 actinobacteria strains.</title>
        <authorList>
            <person name="Klenk H.-P."/>
        </authorList>
    </citation>
    <scope>NUCLEOTIDE SEQUENCE [LARGE SCALE GENOMIC DNA]</scope>
    <source>
        <strain evidence="2 3">DSM 44653</strain>
    </source>
</reference>
<evidence type="ECO:0000256" key="1">
    <source>
        <dbReference type="SAM" id="Phobius"/>
    </source>
</evidence>
<accession>A0ABR9HT42</accession>
<keyword evidence="1" id="KW-1133">Transmembrane helix</keyword>
<organism evidence="2 3">
    <name type="scientific">Amycolatopsis lexingtonensis</name>
    <dbReference type="NCBI Taxonomy" id="218822"/>
    <lineage>
        <taxon>Bacteria</taxon>
        <taxon>Bacillati</taxon>
        <taxon>Actinomycetota</taxon>
        <taxon>Actinomycetes</taxon>
        <taxon>Pseudonocardiales</taxon>
        <taxon>Pseudonocardiaceae</taxon>
        <taxon>Amycolatopsis</taxon>
    </lineage>
</organism>
<keyword evidence="1" id="KW-0472">Membrane</keyword>
<protein>
    <submittedName>
        <fullName evidence="2">Uncharacterized protein</fullName>
    </submittedName>
</protein>
<feature type="transmembrane region" description="Helical" evidence="1">
    <location>
        <begin position="80"/>
        <end position="97"/>
    </location>
</feature>
<comment type="caution">
    <text evidence="2">The sequence shown here is derived from an EMBL/GenBank/DDBJ whole genome shotgun (WGS) entry which is preliminary data.</text>
</comment>
<proteinExistence type="predicted"/>